<protein>
    <submittedName>
        <fullName evidence="3">Uncharacterized protein</fullName>
    </submittedName>
</protein>
<feature type="compositionally biased region" description="Low complexity" evidence="1">
    <location>
        <begin position="97"/>
        <end position="107"/>
    </location>
</feature>
<dbReference type="AlphaFoldDB" id="A0A5M9JNQ7"/>
<sequence>MKFSTVLLSLLVAGIHSFPNRAVQRESAGISVGADGSTNLGGDAGITKKPNGSTSVGGESGINTSGASNGAGAANGEPQKAAGGQTGQDGNKGGADGLTALLGALNGASGGKGNSTSGGAKATGTGSKKPKGTGTAKANLPPGVASNSSLASVFGALEGAK</sequence>
<dbReference type="Proteomes" id="UP000322873">
    <property type="component" value="Unassembled WGS sequence"/>
</dbReference>
<name>A0A5M9JNQ7_MONFR</name>
<dbReference type="VEuPathDB" id="FungiDB:MFRU_004g02090"/>
<feature type="chain" id="PRO_5024459545" evidence="2">
    <location>
        <begin position="18"/>
        <end position="161"/>
    </location>
</feature>
<organism evidence="3 4">
    <name type="scientific">Monilinia fructicola</name>
    <name type="common">Brown rot fungus</name>
    <name type="synonym">Ciboria fructicola</name>
    <dbReference type="NCBI Taxonomy" id="38448"/>
    <lineage>
        <taxon>Eukaryota</taxon>
        <taxon>Fungi</taxon>
        <taxon>Dikarya</taxon>
        <taxon>Ascomycota</taxon>
        <taxon>Pezizomycotina</taxon>
        <taxon>Leotiomycetes</taxon>
        <taxon>Helotiales</taxon>
        <taxon>Sclerotiniaceae</taxon>
        <taxon>Monilinia</taxon>
    </lineage>
</organism>
<feature type="compositionally biased region" description="Polar residues" evidence="1">
    <location>
        <begin position="50"/>
        <end position="64"/>
    </location>
</feature>
<comment type="caution">
    <text evidence="3">The sequence shown here is derived from an EMBL/GenBank/DDBJ whole genome shotgun (WGS) entry which is preliminary data.</text>
</comment>
<evidence type="ECO:0000256" key="2">
    <source>
        <dbReference type="SAM" id="SignalP"/>
    </source>
</evidence>
<feature type="compositionally biased region" description="Low complexity" evidence="1">
    <location>
        <begin position="115"/>
        <end position="138"/>
    </location>
</feature>
<dbReference type="EMBL" id="VICG01000008">
    <property type="protein sequence ID" value="KAA8569422.1"/>
    <property type="molecule type" value="Genomic_DNA"/>
</dbReference>
<proteinExistence type="predicted"/>
<evidence type="ECO:0000313" key="3">
    <source>
        <dbReference type="EMBL" id="KAA8569422.1"/>
    </source>
</evidence>
<gene>
    <name evidence="3" type="ORF">EYC84_001060</name>
</gene>
<keyword evidence="4" id="KW-1185">Reference proteome</keyword>
<evidence type="ECO:0000313" key="4">
    <source>
        <dbReference type="Proteomes" id="UP000322873"/>
    </source>
</evidence>
<evidence type="ECO:0000256" key="1">
    <source>
        <dbReference type="SAM" id="MobiDB-lite"/>
    </source>
</evidence>
<feature type="region of interest" description="Disordered" evidence="1">
    <location>
        <begin position="31"/>
        <end position="150"/>
    </location>
</feature>
<feature type="compositionally biased region" description="Low complexity" evidence="1">
    <location>
        <begin position="65"/>
        <end position="76"/>
    </location>
</feature>
<feature type="compositionally biased region" description="Gly residues" evidence="1">
    <location>
        <begin position="84"/>
        <end position="96"/>
    </location>
</feature>
<reference evidence="3 4" key="1">
    <citation type="submission" date="2019-06" db="EMBL/GenBank/DDBJ databases">
        <title>Genome Sequence of the Brown Rot Fungal Pathogen Monilinia fructicola.</title>
        <authorList>
            <person name="De Miccolis Angelini R.M."/>
            <person name="Landi L."/>
            <person name="Abate D."/>
            <person name="Pollastro S."/>
            <person name="Romanazzi G."/>
            <person name="Faretra F."/>
        </authorList>
    </citation>
    <scope>NUCLEOTIDE SEQUENCE [LARGE SCALE GENOMIC DNA]</scope>
    <source>
        <strain evidence="3 4">Mfrc123</strain>
    </source>
</reference>
<feature type="signal peptide" evidence="2">
    <location>
        <begin position="1"/>
        <end position="17"/>
    </location>
</feature>
<keyword evidence="2" id="KW-0732">Signal</keyword>
<accession>A0A5M9JNQ7</accession>